<dbReference type="Gene3D" id="2.160.20.110">
    <property type="match status" value="1"/>
</dbReference>
<feature type="domain" description="GLUG" evidence="1">
    <location>
        <begin position="190"/>
        <end position="215"/>
    </location>
</feature>
<dbReference type="EMBL" id="BARW01003435">
    <property type="protein sequence ID" value="GAI66982.1"/>
    <property type="molecule type" value="Genomic_DNA"/>
</dbReference>
<organism evidence="2">
    <name type="scientific">marine sediment metagenome</name>
    <dbReference type="NCBI Taxonomy" id="412755"/>
    <lineage>
        <taxon>unclassified sequences</taxon>
        <taxon>metagenomes</taxon>
        <taxon>ecological metagenomes</taxon>
    </lineage>
</organism>
<feature type="domain" description="GLUG" evidence="1">
    <location>
        <begin position="109"/>
        <end position="131"/>
    </location>
</feature>
<reference evidence="2" key="1">
    <citation type="journal article" date="2014" name="Front. Microbiol.">
        <title>High frequency of phylogenetically diverse reductive dehalogenase-homologous genes in deep subseafloor sedimentary metagenomes.</title>
        <authorList>
            <person name="Kawai M."/>
            <person name="Futagami T."/>
            <person name="Toyoda A."/>
            <person name="Takaki Y."/>
            <person name="Nishi S."/>
            <person name="Hori S."/>
            <person name="Arai W."/>
            <person name="Tsubouchi T."/>
            <person name="Morono Y."/>
            <person name="Uchiyama I."/>
            <person name="Ito T."/>
            <person name="Fujiyama A."/>
            <person name="Inagaki F."/>
            <person name="Takami H."/>
        </authorList>
    </citation>
    <scope>NUCLEOTIDE SEQUENCE</scope>
    <source>
        <strain evidence="2">Expedition CK06-06</strain>
    </source>
</reference>
<feature type="non-terminal residue" evidence="2">
    <location>
        <position position="296"/>
    </location>
</feature>
<protein>
    <recommendedName>
        <fullName evidence="1">GLUG domain-containing protein</fullName>
    </recommendedName>
</protein>
<dbReference type="InterPro" id="IPR011493">
    <property type="entry name" value="GLUG"/>
</dbReference>
<proteinExistence type="predicted"/>
<name>X1QEU2_9ZZZZ</name>
<sequence length="296" mass="30811">MAIHIKTLVQLQAIQEDLDADYILDNDIDATATKDWNGGAGFVPIAGVGLLGEIDPFGGSFDGQEYTITGLYMRRDHYFIGLFGLIGEGAEVKNVTLKDADIAFVAQPYYIGGLAGANKGVITNCHSIGDVAGYYFTGCLVGRNEEEGTITHCHSEGTVSGAHLDTGGLVGSNKGTIMECYSTADVTSTSEQAGGFVGNNYAGGIIQNCYARGNATATDRVVGGFVGVNWGNITNCYSTGIPASEGAYVGGFVGRNKLACIGCFWDIETSGEDESACGTGKSTVAMKTKSTFTDAG</sequence>
<evidence type="ECO:0000259" key="1">
    <source>
        <dbReference type="Pfam" id="PF07581"/>
    </source>
</evidence>
<evidence type="ECO:0000313" key="2">
    <source>
        <dbReference type="EMBL" id="GAI66982.1"/>
    </source>
</evidence>
<accession>X1QEU2</accession>
<dbReference type="AlphaFoldDB" id="X1QEU2"/>
<feature type="domain" description="GLUG" evidence="1">
    <location>
        <begin position="222"/>
        <end position="240"/>
    </location>
</feature>
<comment type="caution">
    <text evidence="2">The sequence shown here is derived from an EMBL/GenBank/DDBJ whole genome shotgun (WGS) entry which is preliminary data.</text>
</comment>
<gene>
    <name evidence="2" type="ORF">S12H4_08769</name>
</gene>
<dbReference type="Pfam" id="PF07581">
    <property type="entry name" value="Glug"/>
    <property type="match status" value="3"/>
</dbReference>